<dbReference type="PANTHER" id="PTHR34388">
    <property type="entry name" value="DNA POLYMERASE III SUBUNIT DELTA"/>
    <property type="match status" value="1"/>
</dbReference>
<evidence type="ECO:0000256" key="2">
    <source>
        <dbReference type="ARBA" id="ARBA00017703"/>
    </source>
</evidence>
<gene>
    <name evidence="11" type="ORF">SAMN05444406_10418</name>
</gene>
<feature type="domain" description="DNA polymerase III delta subunit-like C-terminal" evidence="10">
    <location>
        <begin position="231"/>
        <end position="348"/>
    </location>
</feature>
<evidence type="ECO:0000256" key="1">
    <source>
        <dbReference type="ARBA" id="ARBA00012417"/>
    </source>
</evidence>
<evidence type="ECO:0000259" key="9">
    <source>
        <dbReference type="Pfam" id="PF06144"/>
    </source>
</evidence>
<evidence type="ECO:0000256" key="4">
    <source>
        <dbReference type="ARBA" id="ARBA00022695"/>
    </source>
</evidence>
<dbReference type="Pfam" id="PF21694">
    <property type="entry name" value="DNA_pol3_delta_C"/>
    <property type="match status" value="1"/>
</dbReference>
<dbReference type="InterPro" id="IPR005790">
    <property type="entry name" value="DNA_polIII_delta"/>
</dbReference>
<name>A0A1I5T9D2_9FIRM</name>
<dbReference type="STRING" id="937334.SAMN05444406_10418"/>
<evidence type="ECO:0000256" key="6">
    <source>
        <dbReference type="ARBA" id="ARBA00022932"/>
    </source>
</evidence>
<dbReference type="EMBL" id="FOXR01000004">
    <property type="protein sequence ID" value="SFP79652.1"/>
    <property type="molecule type" value="Genomic_DNA"/>
</dbReference>
<keyword evidence="6" id="KW-0239">DNA-directed DNA polymerase</keyword>
<keyword evidence="5" id="KW-0235">DNA replication</keyword>
<dbReference type="Gene3D" id="1.10.8.60">
    <property type="match status" value="1"/>
</dbReference>
<keyword evidence="12" id="KW-1185">Reference proteome</keyword>
<dbReference type="GO" id="GO:0003887">
    <property type="term" value="F:DNA-directed DNA polymerase activity"/>
    <property type="evidence" value="ECO:0007669"/>
    <property type="project" value="UniProtKB-KW"/>
</dbReference>
<dbReference type="GO" id="GO:0003677">
    <property type="term" value="F:DNA binding"/>
    <property type="evidence" value="ECO:0007669"/>
    <property type="project" value="InterPro"/>
</dbReference>
<dbReference type="GO" id="GO:0009360">
    <property type="term" value="C:DNA polymerase III complex"/>
    <property type="evidence" value="ECO:0007669"/>
    <property type="project" value="InterPro"/>
</dbReference>
<evidence type="ECO:0000256" key="8">
    <source>
        <dbReference type="ARBA" id="ARBA00049244"/>
    </source>
</evidence>
<dbReference type="Gene3D" id="3.40.50.300">
    <property type="entry name" value="P-loop containing nucleotide triphosphate hydrolases"/>
    <property type="match status" value="1"/>
</dbReference>
<sequence length="352" mass="39672">MEPIKGPNNEGWNQLKAGYMEIFEDIKKGKIDRLYLFYGQEGYVKEQALSQLSQALVAPGLKDLNYQVLDGEAASTDDIINACETLPFMSDRRLVVVKDLPALLQGGRSNIDEDRLKSYLPRIPSSTCLVFYCTEEVNKRKGLFTAIDKAGKVIEFELLKPAEIATWIRSTLKRHGKQMEPSALKYYVSIAGNSLEDIYNDLQKLMVYIGDRDVITRADIDKVVTPAVEYTVFQLVEAIGMKKTDQALVLLHQLLAEGQNIFALLALIARQVRIIFQCKGLAEKGLSAGEIAQKLGLHPYAVKKGLEQSRYFSMEQLKRGLRECLKVDYGIKSGRIQQRLGIEMLIINMCKK</sequence>
<dbReference type="GO" id="GO:0006261">
    <property type="term" value="P:DNA-templated DNA replication"/>
    <property type="evidence" value="ECO:0007669"/>
    <property type="project" value="TreeGrafter"/>
</dbReference>
<dbReference type="InterPro" id="IPR027417">
    <property type="entry name" value="P-loop_NTPase"/>
</dbReference>
<dbReference type="NCBIfam" id="TIGR01128">
    <property type="entry name" value="holA"/>
    <property type="match status" value="1"/>
</dbReference>
<dbReference type="PANTHER" id="PTHR34388:SF1">
    <property type="entry name" value="DNA POLYMERASE III SUBUNIT DELTA"/>
    <property type="match status" value="1"/>
</dbReference>
<dbReference type="EC" id="2.7.7.7" evidence="1"/>
<comment type="catalytic activity">
    <reaction evidence="8">
        <text>DNA(n) + a 2'-deoxyribonucleoside 5'-triphosphate = DNA(n+1) + diphosphate</text>
        <dbReference type="Rhea" id="RHEA:22508"/>
        <dbReference type="Rhea" id="RHEA-COMP:17339"/>
        <dbReference type="Rhea" id="RHEA-COMP:17340"/>
        <dbReference type="ChEBI" id="CHEBI:33019"/>
        <dbReference type="ChEBI" id="CHEBI:61560"/>
        <dbReference type="ChEBI" id="CHEBI:173112"/>
        <dbReference type="EC" id="2.7.7.7"/>
    </reaction>
</comment>
<dbReference type="Pfam" id="PF06144">
    <property type="entry name" value="DNA_pol3_delta"/>
    <property type="match status" value="1"/>
</dbReference>
<comment type="similarity">
    <text evidence="7">Belongs to the DNA polymerase HolA subunit family.</text>
</comment>
<keyword evidence="3" id="KW-0808">Transferase</keyword>
<accession>A0A1I5T9D2</accession>
<feature type="domain" description="DNA polymerase III delta N-terminal" evidence="9">
    <location>
        <begin position="35"/>
        <end position="156"/>
    </location>
</feature>
<protein>
    <recommendedName>
        <fullName evidence="2">DNA polymerase III subunit delta</fullName>
        <ecNumber evidence="1">2.7.7.7</ecNumber>
    </recommendedName>
</protein>
<evidence type="ECO:0000259" key="10">
    <source>
        <dbReference type="Pfam" id="PF21694"/>
    </source>
</evidence>
<organism evidence="11 12">
    <name type="scientific">Caldicoprobacter faecalis</name>
    <dbReference type="NCBI Taxonomy" id="937334"/>
    <lineage>
        <taxon>Bacteria</taxon>
        <taxon>Bacillati</taxon>
        <taxon>Bacillota</taxon>
        <taxon>Clostridia</taxon>
        <taxon>Caldicoprobacterales</taxon>
        <taxon>Caldicoprobacteraceae</taxon>
        <taxon>Caldicoprobacter</taxon>
    </lineage>
</organism>
<evidence type="ECO:0000256" key="5">
    <source>
        <dbReference type="ARBA" id="ARBA00022705"/>
    </source>
</evidence>
<dbReference type="InterPro" id="IPR008921">
    <property type="entry name" value="DNA_pol3_clamp-load_cplx_C"/>
</dbReference>
<evidence type="ECO:0000313" key="11">
    <source>
        <dbReference type="EMBL" id="SFP79652.1"/>
    </source>
</evidence>
<dbReference type="InterPro" id="IPR010372">
    <property type="entry name" value="DNA_pol3_delta_N"/>
</dbReference>
<dbReference type="SUPFAM" id="SSF52540">
    <property type="entry name" value="P-loop containing nucleoside triphosphate hydrolases"/>
    <property type="match status" value="1"/>
</dbReference>
<dbReference type="AlphaFoldDB" id="A0A1I5T9D2"/>
<evidence type="ECO:0000313" key="12">
    <source>
        <dbReference type="Proteomes" id="UP000198577"/>
    </source>
</evidence>
<keyword evidence="4" id="KW-0548">Nucleotidyltransferase</keyword>
<evidence type="ECO:0000256" key="7">
    <source>
        <dbReference type="ARBA" id="ARBA00034754"/>
    </source>
</evidence>
<dbReference type="InterPro" id="IPR048466">
    <property type="entry name" value="DNA_pol3_delta-like_C"/>
</dbReference>
<evidence type="ECO:0000256" key="3">
    <source>
        <dbReference type="ARBA" id="ARBA00022679"/>
    </source>
</evidence>
<reference evidence="11 12" key="1">
    <citation type="submission" date="2016-10" db="EMBL/GenBank/DDBJ databases">
        <authorList>
            <person name="de Groot N.N."/>
        </authorList>
    </citation>
    <scope>NUCLEOTIDE SEQUENCE [LARGE SCALE GENOMIC DNA]</scope>
    <source>
        <strain evidence="11 12">DSM 20678</strain>
    </source>
</reference>
<dbReference type="Gene3D" id="1.20.272.10">
    <property type="match status" value="1"/>
</dbReference>
<dbReference type="SUPFAM" id="SSF48019">
    <property type="entry name" value="post-AAA+ oligomerization domain-like"/>
    <property type="match status" value="1"/>
</dbReference>
<dbReference type="Proteomes" id="UP000198577">
    <property type="component" value="Unassembled WGS sequence"/>
</dbReference>
<proteinExistence type="inferred from homology"/>